<protein>
    <recommendedName>
        <fullName evidence="1">MADF domain-containing protein</fullName>
    </recommendedName>
</protein>
<dbReference type="PANTHER" id="PTHR12243">
    <property type="entry name" value="MADF DOMAIN TRANSCRIPTION FACTOR"/>
    <property type="match status" value="1"/>
</dbReference>
<evidence type="ECO:0000313" key="2">
    <source>
        <dbReference type="EMBL" id="JAC54088.1"/>
    </source>
</evidence>
<name>A0A034WJZ1_BACDO</name>
<dbReference type="GO" id="GO:0005634">
    <property type="term" value="C:nucleus"/>
    <property type="evidence" value="ECO:0007669"/>
    <property type="project" value="TreeGrafter"/>
</dbReference>
<dbReference type="InterPro" id="IPR006578">
    <property type="entry name" value="MADF-dom"/>
</dbReference>
<dbReference type="GO" id="GO:0006357">
    <property type="term" value="P:regulation of transcription by RNA polymerase II"/>
    <property type="evidence" value="ECO:0007669"/>
    <property type="project" value="TreeGrafter"/>
</dbReference>
<dbReference type="PANTHER" id="PTHR12243:SF64">
    <property type="entry name" value="DORSAL INTERACTING PROTEIN 3-RELATED"/>
    <property type="match status" value="1"/>
</dbReference>
<dbReference type="Pfam" id="PF10545">
    <property type="entry name" value="MADF_DNA_bdg"/>
    <property type="match status" value="1"/>
</dbReference>
<reference evidence="2" key="1">
    <citation type="journal article" date="2014" name="BMC Genomics">
        <title>Characterizing the developmental transcriptome of the oriental fruit fly, Bactrocera dorsalis (Diptera: Tephritidae) through comparative genomic analysis with Drosophila melanogaster utilizing modENCODE datasets.</title>
        <authorList>
            <person name="Geib S.M."/>
            <person name="Calla B."/>
            <person name="Hall B."/>
            <person name="Hou S."/>
            <person name="Manoukis N.C."/>
        </authorList>
    </citation>
    <scope>NUCLEOTIDE SEQUENCE</scope>
    <source>
        <strain evidence="2">Punador</strain>
    </source>
</reference>
<evidence type="ECO:0000259" key="1">
    <source>
        <dbReference type="PROSITE" id="PS51029"/>
    </source>
</evidence>
<dbReference type="OrthoDB" id="8036311at2759"/>
<feature type="domain" description="MADF" evidence="1">
    <location>
        <begin position="24"/>
        <end position="114"/>
    </location>
</feature>
<dbReference type="SMART" id="SM00595">
    <property type="entry name" value="MADF"/>
    <property type="match status" value="1"/>
</dbReference>
<dbReference type="PROSITE" id="PS51029">
    <property type="entry name" value="MADF"/>
    <property type="match status" value="1"/>
</dbReference>
<organism evidence="2">
    <name type="scientific">Bactrocera dorsalis</name>
    <name type="common">Oriental fruit fly</name>
    <name type="synonym">Dacus dorsalis</name>
    <dbReference type="NCBI Taxonomy" id="27457"/>
    <lineage>
        <taxon>Eukaryota</taxon>
        <taxon>Metazoa</taxon>
        <taxon>Ecdysozoa</taxon>
        <taxon>Arthropoda</taxon>
        <taxon>Hexapoda</taxon>
        <taxon>Insecta</taxon>
        <taxon>Pterygota</taxon>
        <taxon>Neoptera</taxon>
        <taxon>Endopterygota</taxon>
        <taxon>Diptera</taxon>
        <taxon>Brachycera</taxon>
        <taxon>Muscomorpha</taxon>
        <taxon>Tephritoidea</taxon>
        <taxon>Tephritidae</taxon>
        <taxon>Bactrocera</taxon>
        <taxon>Bactrocera</taxon>
    </lineage>
</organism>
<proteinExistence type="predicted"/>
<dbReference type="GO" id="GO:0005667">
    <property type="term" value="C:transcription regulator complex"/>
    <property type="evidence" value="ECO:0007669"/>
    <property type="project" value="TreeGrafter"/>
</dbReference>
<dbReference type="InterPro" id="IPR039353">
    <property type="entry name" value="TF_Adf1"/>
</dbReference>
<accession>A0A034WJZ1</accession>
<sequence>MELLIPATKRQKRVRNFTAGEKRKLIKEVEQWPRIWDTKNVMHSNKNALEQAWAHISKSLGKPVSECKVGWISLRESYRYHARVARRHKRGSAREDPIDWEFAEEMAFLPNVSRKTFTSPTYEDSDPPSPINRANVEELIIPQFDYSPTPTTSNRSFSGSQNDETLSRFNNVLKKQEELVAEKNDSPYAQVLACFDWLLNKLPQSVADDMCMEFNSMLLQKVKELKSKK</sequence>
<dbReference type="AlphaFoldDB" id="A0A034WJZ1"/>
<dbReference type="EMBL" id="GAKP01004864">
    <property type="protein sequence ID" value="JAC54088.1"/>
    <property type="molecule type" value="Transcribed_RNA"/>
</dbReference>